<comment type="caution">
    <text evidence="2">The sequence shown here is derived from an EMBL/GenBank/DDBJ whole genome shotgun (WGS) entry which is preliminary data.</text>
</comment>
<protein>
    <submittedName>
        <fullName evidence="2">Uncharacterized protein</fullName>
    </submittedName>
</protein>
<name>A0A4C1UQC7_EUMVA</name>
<proteinExistence type="predicted"/>
<dbReference type="Proteomes" id="UP000299102">
    <property type="component" value="Unassembled WGS sequence"/>
</dbReference>
<accession>A0A4C1UQC7</accession>
<evidence type="ECO:0000256" key="1">
    <source>
        <dbReference type="SAM" id="MobiDB-lite"/>
    </source>
</evidence>
<feature type="region of interest" description="Disordered" evidence="1">
    <location>
        <begin position="37"/>
        <end position="73"/>
    </location>
</feature>
<dbReference type="AlphaFoldDB" id="A0A4C1UQC7"/>
<sequence>MLSRDGDVSSTFLRNSHYSRKSFTLRAPLLCEINSNGFQQRANNPSRAARTPAHAEPSPPLIPLRPRNLLVHN</sequence>
<gene>
    <name evidence="2" type="ORF">EVAR_85830_1</name>
</gene>
<reference evidence="2 3" key="1">
    <citation type="journal article" date="2019" name="Commun. Biol.">
        <title>The bagworm genome reveals a unique fibroin gene that provides high tensile strength.</title>
        <authorList>
            <person name="Kono N."/>
            <person name="Nakamura H."/>
            <person name="Ohtoshi R."/>
            <person name="Tomita M."/>
            <person name="Numata K."/>
            <person name="Arakawa K."/>
        </authorList>
    </citation>
    <scope>NUCLEOTIDE SEQUENCE [LARGE SCALE GENOMIC DNA]</scope>
</reference>
<evidence type="ECO:0000313" key="2">
    <source>
        <dbReference type="EMBL" id="GBP28631.1"/>
    </source>
</evidence>
<feature type="compositionally biased region" description="Polar residues" evidence="1">
    <location>
        <begin position="37"/>
        <end position="46"/>
    </location>
</feature>
<organism evidence="2 3">
    <name type="scientific">Eumeta variegata</name>
    <name type="common">Bagworm moth</name>
    <name type="synonym">Eumeta japonica</name>
    <dbReference type="NCBI Taxonomy" id="151549"/>
    <lineage>
        <taxon>Eukaryota</taxon>
        <taxon>Metazoa</taxon>
        <taxon>Ecdysozoa</taxon>
        <taxon>Arthropoda</taxon>
        <taxon>Hexapoda</taxon>
        <taxon>Insecta</taxon>
        <taxon>Pterygota</taxon>
        <taxon>Neoptera</taxon>
        <taxon>Endopterygota</taxon>
        <taxon>Lepidoptera</taxon>
        <taxon>Glossata</taxon>
        <taxon>Ditrysia</taxon>
        <taxon>Tineoidea</taxon>
        <taxon>Psychidae</taxon>
        <taxon>Oiketicinae</taxon>
        <taxon>Eumeta</taxon>
    </lineage>
</organism>
<feature type="compositionally biased region" description="Low complexity" evidence="1">
    <location>
        <begin position="64"/>
        <end position="73"/>
    </location>
</feature>
<keyword evidence="3" id="KW-1185">Reference proteome</keyword>
<dbReference type="EMBL" id="BGZK01000209">
    <property type="protein sequence ID" value="GBP28631.1"/>
    <property type="molecule type" value="Genomic_DNA"/>
</dbReference>
<evidence type="ECO:0000313" key="3">
    <source>
        <dbReference type="Proteomes" id="UP000299102"/>
    </source>
</evidence>